<dbReference type="RefSeq" id="WP_353568491.1">
    <property type="nucleotide sequence ID" value="NZ_BAABRI010000025.1"/>
</dbReference>
<protein>
    <recommendedName>
        <fullName evidence="3">DUF4272 domain-containing protein</fullName>
    </recommendedName>
</protein>
<evidence type="ECO:0008006" key="3">
    <source>
        <dbReference type="Google" id="ProtNLM"/>
    </source>
</evidence>
<dbReference type="Pfam" id="PF14094">
    <property type="entry name" value="DUF4272"/>
    <property type="match status" value="1"/>
</dbReference>
<evidence type="ECO:0000313" key="2">
    <source>
        <dbReference type="Proteomes" id="UP001476282"/>
    </source>
</evidence>
<sequence>MVDPQAIKAANIEILRSWDVPTIDHLPTLEEEADLSPPAAIDVARRCVVLNHVIGIGFGGHAPTLAEALDRWDLMSYASDRERDLFSRGEHTDQEKINATWQVECMQSFAWCLGLADLKVFDGCDDDLATKFPGPFVDPRPFIESARLRPFVEIYEQADLHYRIHWAARSARLEGTEFIVPEGFVGERRKALDWVIGVESDWDEVPSDT</sequence>
<comment type="caution">
    <text evidence="1">The sequence shown here is derived from an EMBL/GenBank/DDBJ whole genome shotgun (WGS) entry which is preliminary data.</text>
</comment>
<name>A0ABP9UWF4_9BACT</name>
<gene>
    <name evidence="1" type="ORF">Hsar01_03638</name>
</gene>
<reference evidence="1 2" key="1">
    <citation type="submission" date="2024-02" db="EMBL/GenBank/DDBJ databases">
        <title>Haloferula sargassicola NBRC 104335.</title>
        <authorList>
            <person name="Ichikawa N."/>
            <person name="Katano-Makiyama Y."/>
            <person name="Hidaka K."/>
        </authorList>
    </citation>
    <scope>NUCLEOTIDE SEQUENCE [LARGE SCALE GENOMIC DNA]</scope>
    <source>
        <strain evidence="1 2">NBRC 104335</strain>
    </source>
</reference>
<organism evidence="1 2">
    <name type="scientific">Haloferula sargassicola</name>
    <dbReference type="NCBI Taxonomy" id="490096"/>
    <lineage>
        <taxon>Bacteria</taxon>
        <taxon>Pseudomonadati</taxon>
        <taxon>Verrucomicrobiota</taxon>
        <taxon>Verrucomicrobiia</taxon>
        <taxon>Verrucomicrobiales</taxon>
        <taxon>Verrucomicrobiaceae</taxon>
        <taxon>Haloferula</taxon>
    </lineage>
</organism>
<accession>A0ABP9UWF4</accession>
<dbReference type="InterPro" id="IPR025368">
    <property type="entry name" value="DUF4272"/>
</dbReference>
<dbReference type="Proteomes" id="UP001476282">
    <property type="component" value="Unassembled WGS sequence"/>
</dbReference>
<dbReference type="EMBL" id="BAABRI010000025">
    <property type="protein sequence ID" value="GAA5484394.1"/>
    <property type="molecule type" value="Genomic_DNA"/>
</dbReference>
<evidence type="ECO:0000313" key="1">
    <source>
        <dbReference type="EMBL" id="GAA5484394.1"/>
    </source>
</evidence>
<proteinExistence type="predicted"/>
<keyword evidence="2" id="KW-1185">Reference proteome</keyword>